<dbReference type="InterPro" id="IPR050749">
    <property type="entry name" value="Glycosyl_Hydrolase_47"/>
</dbReference>
<dbReference type="GO" id="GO:0005975">
    <property type="term" value="P:carbohydrate metabolic process"/>
    <property type="evidence" value="ECO:0007669"/>
    <property type="project" value="InterPro"/>
</dbReference>
<dbReference type="Gene3D" id="1.50.10.10">
    <property type="match status" value="3"/>
</dbReference>
<feature type="region of interest" description="Disordered" evidence="7">
    <location>
        <begin position="469"/>
        <end position="586"/>
    </location>
</feature>
<dbReference type="GO" id="GO:0016020">
    <property type="term" value="C:membrane"/>
    <property type="evidence" value="ECO:0007669"/>
    <property type="project" value="InterPro"/>
</dbReference>
<dbReference type="InterPro" id="IPR012341">
    <property type="entry name" value="6hp_glycosidase-like_sf"/>
</dbReference>
<comment type="similarity">
    <text evidence="3 6">Belongs to the glycosyl hydrolase 47 family.</text>
</comment>
<comment type="caution">
    <text evidence="9">The sequence shown here is derived from an EMBL/GenBank/DDBJ whole genome shotgun (WGS) entry which is preliminary data.</text>
</comment>
<dbReference type="PANTHER" id="PTHR11742">
    <property type="entry name" value="MANNOSYL-OLIGOSACCHARIDE ALPHA-1,2-MANNOSIDASE-RELATED"/>
    <property type="match status" value="1"/>
</dbReference>
<dbReference type="Pfam" id="PF08700">
    <property type="entry name" value="VPS51_Exo84_N"/>
    <property type="match status" value="1"/>
</dbReference>
<keyword evidence="5" id="KW-1015">Disulfide bond</keyword>
<dbReference type="Pfam" id="PF09431">
    <property type="entry name" value="SPIN90_LRD"/>
    <property type="match status" value="1"/>
</dbReference>
<feature type="region of interest" description="Disordered" evidence="7">
    <location>
        <begin position="1344"/>
        <end position="1363"/>
    </location>
</feature>
<dbReference type="GO" id="GO:0005509">
    <property type="term" value="F:calcium ion binding"/>
    <property type="evidence" value="ECO:0007669"/>
    <property type="project" value="InterPro"/>
</dbReference>
<dbReference type="GO" id="GO:0005783">
    <property type="term" value="C:endoplasmic reticulum"/>
    <property type="evidence" value="ECO:0007669"/>
    <property type="project" value="TreeGrafter"/>
</dbReference>
<evidence type="ECO:0000256" key="3">
    <source>
        <dbReference type="ARBA" id="ARBA00007658"/>
    </source>
</evidence>
<dbReference type="Proteomes" id="UP000308768">
    <property type="component" value="Unassembled WGS sequence"/>
</dbReference>
<organism evidence="9 10">
    <name type="scientific">Cryomyces minteri</name>
    <dbReference type="NCBI Taxonomy" id="331657"/>
    <lineage>
        <taxon>Eukaryota</taxon>
        <taxon>Fungi</taxon>
        <taxon>Dikarya</taxon>
        <taxon>Ascomycota</taxon>
        <taxon>Pezizomycotina</taxon>
        <taxon>Dothideomycetes</taxon>
        <taxon>Dothideomycetes incertae sedis</taxon>
        <taxon>Cryomyces</taxon>
    </lineage>
</organism>
<dbReference type="PANTHER" id="PTHR11742:SF103">
    <property type="entry name" value="ENDOPLASMIC RETICULUM MANNOSIDASE MNL2-RELATED"/>
    <property type="match status" value="1"/>
</dbReference>
<gene>
    <name evidence="9" type="ORF">B0A49_02571</name>
</gene>
<comment type="pathway">
    <text evidence="2">Protein modification; protein glycosylation.</text>
</comment>
<dbReference type="STRING" id="331657.A0A4V5NFK4"/>
<protein>
    <recommendedName>
        <fullName evidence="6">alpha-1,2-Mannosidase</fullName>
        <ecNumber evidence="6">3.2.1.-</ecNumber>
    </recommendedName>
</protein>
<comment type="cofactor">
    <cofactor evidence="1">
        <name>Ca(2+)</name>
        <dbReference type="ChEBI" id="CHEBI:29108"/>
    </cofactor>
</comment>
<feature type="compositionally biased region" description="Pro residues" evidence="7">
    <location>
        <begin position="1175"/>
        <end position="1193"/>
    </location>
</feature>
<proteinExistence type="inferred from homology"/>
<dbReference type="InterPro" id="IPR018556">
    <property type="entry name" value="SPIN90/Ldb17_LRD"/>
</dbReference>
<feature type="compositionally biased region" description="Basic and acidic residues" evidence="7">
    <location>
        <begin position="529"/>
        <end position="544"/>
    </location>
</feature>
<evidence type="ECO:0000256" key="2">
    <source>
        <dbReference type="ARBA" id="ARBA00004922"/>
    </source>
</evidence>
<keyword evidence="6" id="KW-0326">Glycosidase</keyword>
<dbReference type="InterPro" id="IPR001382">
    <property type="entry name" value="Glyco_hydro_47"/>
</dbReference>
<evidence type="ECO:0000313" key="10">
    <source>
        <dbReference type="Proteomes" id="UP000308768"/>
    </source>
</evidence>
<accession>A0A4V5NFK4</accession>
<reference evidence="9 10" key="1">
    <citation type="submission" date="2017-03" db="EMBL/GenBank/DDBJ databases">
        <title>Genomes of endolithic fungi from Antarctica.</title>
        <authorList>
            <person name="Coleine C."/>
            <person name="Masonjones S."/>
            <person name="Stajich J.E."/>
        </authorList>
    </citation>
    <scope>NUCLEOTIDE SEQUENCE [LARGE SCALE GENOMIC DNA]</scope>
    <source>
        <strain evidence="9 10">CCFEE 5187</strain>
    </source>
</reference>
<dbReference type="EMBL" id="NAJN01000579">
    <property type="protein sequence ID" value="TKA71279.1"/>
    <property type="molecule type" value="Genomic_DNA"/>
</dbReference>
<dbReference type="SUPFAM" id="SSF48225">
    <property type="entry name" value="Seven-hairpin glycosidases"/>
    <property type="match status" value="1"/>
</dbReference>
<evidence type="ECO:0000259" key="8">
    <source>
        <dbReference type="Pfam" id="PF09431"/>
    </source>
</evidence>
<feature type="domain" description="SPIN90/Ldb17 leucine-rich" evidence="8">
    <location>
        <begin position="1150"/>
        <end position="1275"/>
    </location>
</feature>
<dbReference type="EC" id="3.2.1.-" evidence="6"/>
<feature type="region of interest" description="Disordered" evidence="7">
    <location>
        <begin position="1452"/>
        <end position="1477"/>
    </location>
</feature>
<evidence type="ECO:0000256" key="4">
    <source>
        <dbReference type="ARBA" id="ARBA00022801"/>
    </source>
</evidence>
<feature type="compositionally biased region" description="Polar residues" evidence="7">
    <location>
        <begin position="1465"/>
        <end position="1474"/>
    </location>
</feature>
<evidence type="ECO:0000256" key="6">
    <source>
        <dbReference type="RuleBase" id="RU361193"/>
    </source>
</evidence>
<dbReference type="Pfam" id="PF01532">
    <property type="entry name" value="Glyco_hydro_47"/>
    <property type="match status" value="1"/>
</dbReference>
<dbReference type="OrthoDB" id="8118055at2759"/>
<evidence type="ECO:0000313" key="9">
    <source>
        <dbReference type="EMBL" id="TKA71279.1"/>
    </source>
</evidence>
<evidence type="ECO:0000256" key="5">
    <source>
        <dbReference type="ARBA" id="ARBA00023157"/>
    </source>
</evidence>
<dbReference type="GO" id="GO:0036503">
    <property type="term" value="P:ERAD pathway"/>
    <property type="evidence" value="ECO:0007669"/>
    <property type="project" value="UniProtKB-ARBA"/>
</dbReference>
<feature type="region of interest" description="Disordered" evidence="7">
    <location>
        <begin position="1172"/>
        <end position="1197"/>
    </location>
</feature>
<dbReference type="GO" id="GO:0004571">
    <property type="term" value="F:mannosyl-oligosaccharide 1,2-alpha-mannosidase activity"/>
    <property type="evidence" value="ECO:0007669"/>
    <property type="project" value="InterPro"/>
</dbReference>
<dbReference type="InterPro" id="IPR036026">
    <property type="entry name" value="Seven-hairpin_glycosidases"/>
</dbReference>
<dbReference type="UniPathway" id="UPA00378"/>
<keyword evidence="10" id="KW-1185">Reference proteome</keyword>
<keyword evidence="4 6" id="KW-0378">Hydrolase</keyword>
<name>A0A4V5NFK4_9PEZI</name>
<evidence type="ECO:0000256" key="7">
    <source>
        <dbReference type="SAM" id="MobiDB-lite"/>
    </source>
</evidence>
<sequence>MIRFRRYRAFLVFAVLSIIALYHFTGVRDWQAASAIGVGSLKQLGIHVPTSTPPDPQKAAKETKPNAVNGLAALEAIKSLIPPPPVAPISKPIQQLPPGPATLTPPIKAPTPTLKSNTGIGGTGKLAAAVPQSLEEILAEQEGDGEGRLEVEPLAPTASAIHWASQPEHFPVSSTIQLPIGSPKPIPRVQHVFGTEPLAAKSDREQKLAAIAEAFEHSWKGYKEYAWMQDELSPVSAGNRNPFCGWAATLVDTLDTLWIMGLKEEFEEAVEAVRGIDFTTSTRRDIPLFETTIRYLGGLVAAYDISDRKYGHLLDKAVQLAEIMIGAFDTPNRMPVTFYYWMPTFASQPHRATTRVVLAELGSLSLEFTRLAQLTGEPKYYDAIARITDALEEWQNSTSLPGMWPLHVDASGCEKADRPLTMMSHSLANGPQPPIGTGLDNAQVGEPVQVDKLPPLLQAEQDTRVGEPYKSEDFQQPEPEPVVVNEPEKTRVSHWGDTLSEAMPSARAGKGGTHADLNQSQASVKQKRKTEAHDASNDHVRDKPAGASPLKSTAVDGKSRVTVQDTEVESPKPSDEGCVPQGLTSPVKGASEQFSLGGMSDSVYEYLPKEFLLLGGVVDQYKTMYEYSMEAVIDKLLFRPMVPGERDILVSGKYASNAQGKEGQLTLEGEHLTCFAGGMFALGAKIFNRKGDLDIARRLTDGCVWAYESTTTGIMPEIYEAVACESKDDCPWNETKWWDVLDPYRAARTKTPAPFPHLAPSTPMAPMPTSTAVRAQPAASTSAAVHVDLEKRQFDEIPGARAANAFGIPVERPIVATGDILGGAPAVYTSLPPPLSHEEYVKAKIREERLPPGFKSIQASKYILRPEAIESVFYMYRITGDDLWREKGWKMFTAIQQYTRAEYGYSAIDDVTKSAPGLKDEMESFWLAETLKYFYLLFSDPELMSNTNKATGILRLIPSGGPRAEDSLRLVSGLHVGAPLLLELDDITRAHCDTHEAIDNTLRSYLSFTANFKDEYLQSADAIARCSYKLLGSALFQAHEEYVRRQIVYGLLQEDDPPTLHLIAAFLLFDGRVDDRILEMMAVEGAFPRLVELIQLGRRERDNGLHQMLLELLYEMSRIQRLTWKDLSIVDDVFIMYLLQIIEGLSDDVDDPYHYPVIRVLLVLNEQYMMSASTPSPPKNPPSTKPPPPPPPRLTNRLPKTLSAHLASYRTFGENLILLLNRETLPASQLLILKLLYLIVTTPATYEYFYTNDLYVLLDVILRNLLDLDLAAEDMEAMSTKVPIPQPLFPIPAMSTIASPRPSVSLSSRRTSADLTTTTAATITTRRNRAALRDYYNLKASAPSDVSNGAQVDDGTETESELDKEGFDAQAYVKNVLQREGLEGCLRVEGGLLGEIRGLDGERKALVYDNYSKLIAATDTIRKMRTNMDPLTPTTSTLSAAIAHIAETAAALSHHHAVPDAETAHSGTNNSHPNTKGKEIHTVRWVLNAPSRLHALLTQGHRDAAEAEWAEVRVLLEKWRGREVAGVEELWQECESAFKTPGSEAS</sequence>
<dbReference type="PRINTS" id="PR00747">
    <property type="entry name" value="GLYHDRLASE47"/>
</dbReference>
<evidence type="ECO:0000256" key="1">
    <source>
        <dbReference type="ARBA" id="ARBA00001913"/>
    </source>
</evidence>